<accession>A0AAN8G7J0</accession>
<feature type="chain" id="PRO_5042880156" evidence="1">
    <location>
        <begin position="17"/>
        <end position="1198"/>
    </location>
</feature>
<gene>
    <name evidence="3" type="ORF">GCK32_008101</name>
</gene>
<keyword evidence="4" id="KW-1185">Reference proteome</keyword>
<dbReference type="Proteomes" id="UP001331761">
    <property type="component" value="Unassembled WGS sequence"/>
</dbReference>
<evidence type="ECO:0000256" key="1">
    <source>
        <dbReference type="SAM" id="SignalP"/>
    </source>
</evidence>
<evidence type="ECO:0000313" key="4">
    <source>
        <dbReference type="Proteomes" id="UP001331761"/>
    </source>
</evidence>
<comment type="caution">
    <text evidence="3">The sequence shown here is derived from an EMBL/GenBank/DDBJ whole genome shotgun (WGS) entry which is preliminary data.</text>
</comment>
<dbReference type="InterPro" id="IPR002859">
    <property type="entry name" value="PKD/REJ-like"/>
</dbReference>
<dbReference type="AlphaFoldDB" id="A0AAN8G7J0"/>
<dbReference type="Pfam" id="PF02010">
    <property type="entry name" value="REJ"/>
    <property type="match status" value="1"/>
</dbReference>
<feature type="non-terminal residue" evidence="3">
    <location>
        <position position="1198"/>
    </location>
</feature>
<sequence>MSYIILLYLFCLTSVADDVTSRTDVLSIWQCYGGSGKCGSLPEGPLMLNDTSIRAEDLPSENEFVSLDSLIAKLFVQEPNTSYGLVILEAGNTSYVEWWLSSAQSQATMTSSQETNPPLVQEAFVRDLPIYHFSASLYDGVPSEVIMVAPGASLAFLKKEHFNYSACYHSALVAAPVKWTGEVAQVFVNPINIVQVKDCEICTHLPVSSEFIRICPQLQFSKSSSNHSQLFPVPTEGVIALVEPTLWDTNIQNQSFTVTLNSSRDLPTVETIICIMESEGGSQHPLKTENITKNTVQLTAFGELSPSSYSLSCLLSFINQKRTINSTYSQKLIGMNYTALIETENGLVVLPCHGNSVVVTAKFKIELSPVFSNVYNVSSYCFIDKATYPGRISGLTMQCKLDNPTLNHDMDAYFVRSAHLHNATMTKQIPIRLQRTCETMEPAKPHLNSSFVLPPTKDTDMSVELSHDLQGIVISRGSENTFPVGLISCERVIGNYHSLGASTELTELFEAATERSVSFPTKLLDSEASAAVTACNFANMCTIRREIILRPVMASATLSVTMAGVEQSLVPSMAIRLRALPGFSRCNERFSIVPDDAQYNWAVRGEHVTSDDTYRIPAFTYKVGDSVAILVEVYYKDTNTNQHLRAIARERLTYVAENLIVVVDAISRSVASDAPVVIDASHSKNPNDRESVVTHQWECKNLTSGSECQLPQAIDLHSAVLRIPPKILDQGMTFNFTDTVSAKNLSGTVWSVVTVGPPRLPQIYFIPFSQDKVSTKDHARIQAYVAIRQGWLNTSWEVIRTPHTSYFNLSTFLENPNATFTQEQLSNSGQAAVSLTIPPANPNLYPDWTGLVPGMQYNIRLNAYTIDGSAHADVQIVVNAPPSIGLVEVVPPSGAVALNTQVEFRMGDGWSDEDLPLQYRFGIKVLFVDNTSQVYWFPRTGASSHRLYLPAALSKEPACGKFTGFQGVLEVCDLFHSCSMAESAPFEVSQPPNVTIAIVDMFSAISSYIGNGNVFAALSSMHVIDVQRCAKNFDMVTADKIATKLLMTLDNNSDTEDYKEVLYSTSRIMNDLSPSVLEGIILLLEHYRSILGMTSSSTFSSRTKREVAPSIMTNEQEADDMLSMYDLLLEKNQQIVDVYLLNIQDFLSTFCIQLDETTSRIMSAKGNGYTTIQAQSLVPGAQNFSSSAYSIAGEVGQM</sequence>
<protein>
    <submittedName>
        <fullName evidence="3">REJ domain-containing protein</fullName>
    </submittedName>
</protein>
<keyword evidence="1" id="KW-0732">Signal</keyword>
<name>A0AAN8G7J0_TRICO</name>
<reference evidence="3 4" key="1">
    <citation type="submission" date="2019-10" db="EMBL/GenBank/DDBJ databases">
        <title>Assembly and Annotation for the nematode Trichostrongylus colubriformis.</title>
        <authorList>
            <person name="Martin J."/>
        </authorList>
    </citation>
    <scope>NUCLEOTIDE SEQUENCE [LARGE SCALE GENOMIC DNA]</scope>
    <source>
        <strain evidence="3">G859</strain>
        <tissue evidence="3">Whole worm</tissue>
    </source>
</reference>
<evidence type="ECO:0000313" key="3">
    <source>
        <dbReference type="EMBL" id="KAK5982663.1"/>
    </source>
</evidence>
<dbReference type="EMBL" id="WIXE01004863">
    <property type="protein sequence ID" value="KAK5982663.1"/>
    <property type="molecule type" value="Genomic_DNA"/>
</dbReference>
<evidence type="ECO:0000259" key="2">
    <source>
        <dbReference type="Pfam" id="PF02010"/>
    </source>
</evidence>
<organism evidence="3 4">
    <name type="scientific">Trichostrongylus colubriformis</name>
    <name type="common">Black scour worm</name>
    <dbReference type="NCBI Taxonomy" id="6319"/>
    <lineage>
        <taxon>Eukaryota</taxon>
        <taxon>Metazoa</taxon>
        <taxon>Ecdysozoa</taxon>
        <taxon>Nematoda</taxon>
        <taxon>Chromadorea</taxon>
        <taxon>Rhabditida</taxon>
        <taxon>Rhabditina</taxon>
        <taxon>Rhabditomorpha</taxon>
        <taxon>Strongyloidea</taxon>
        <taxon>Trichostrongylidae</taxon>
        <taxon>Trichostrongylus</taxon>
    </lineage>
</organism>
<feature type="domain" description="PKD/REJ-like" evidence="2">
    <location>
        <begin position="610"/>
        <end position="952"/>
    </location>
</feature>
<feature type="signal peptide" evidence="1">
    <location>
        <begin position="1"/>
        <end position="16"/>
    </location>
</feature>
<proteinExistence type="predicted"/>